<protein>
    <submittedName>
        <fullName evidence="1">Uncharacterized protein</fullName>
    </submittedName>
</protein>
<dbReference type="AlphaFoldDB" id="A0A0F8Z1W3"/>
<proteinExistence type="predicted"/>
<accession>A0A0F8Z1W3</accession>
<organism evidence="1">
    <name type="scientific">marine sediment metagenome</name>
    <dbReference type="NCBI Taxonomy" id="412755"/>
    <lineage>
        <taxon>unclassified sequences</taxon>
        <taxon>metagenomes</taxon>
        <taxon>ecological metagenomes</taxon>
    </lineage>
</organism>
<name>A0A0F8Z1W3_9ZZZZ</name>
<reference evidence="1" key="1">
    <citation type="journal article" date="2015" name="Nature">
        <title>Complex archaea that bridge the gap between prokaryotes and eukaryotes.</title>
        <authorList>
            <person name="Spang A."/>
            <person name="Saw J.H."/>
            <person name="Jorgensen S.L."/>
            <person name="Zaremba-Niedzwiedzka K."/>
            <person name="Martijn J."/>
            <person name="Lind A.E."/>
            <person name="van Eijk R."/>
            <person name="Schleper C."/>
            <person name="Guy L."/>
            <person name="Ettema T.J."/>
        </authorList>
    </citation>
    <scope>NUCLEOTIDE SEQUENCE</scope>
</reference>
<evidence type="ECO:0000313" key="1">
    <source>
        <dbReference type="EMBL" id="KKK87717.1"/>
    </source>
</evidence>
<feature type="non-terminal residue" evidence="1">
    <location>
        <position position="41"/>
    </location>
</feature>
<sequence>MIPVSDMISRARYCGSLERIENRSFLKIPGFRNETASMSTP</sequence>
<comment type="caution">
    <text evidence="1">The sequence shown here is derived from an EMBL/GenBank/DDBJ whole genome shotgun (WGS) entry which is preliminary data.</text>
</comment>
<gene>
    <name evidence="1" type="ORF">LCGC14_2750470</name>
</gene>
<dbReference type="EMBL" id="LAZR01050277">
    <property type="protein sequence ID" value="KKK87717.1"/>
    <property type="molecule type" value="Genomic_DNA"/>
</dbReference>